<dbReference type="InterPro" id="IPR013785">
    <property type="entry name" value="Aldolase_TIM"/>
</dbReference>
<evidence type="ECO:0000313" key="14">
    <source>
        <dbReference type="Proteomes" id="UP000219412"/>
    </source>
</evidence>
<feature type="binding site" evidence="9">
    <location>
        <position position="140"/>
    </location>
    <ligand>
        <name>4-amino-2-methyl-5-(diphosphooxymethyl)pyrimidine</name>
        <dbReference type="ChEBI" id="CHEBI:57841"/>
    </ligand>
</feature>
<evidence type="ECO:0000256" key="3">
    <source>
        <dbReference type="ARBA" id="ARBA00022723"/>
    </source>
</evidence>
<protein>
    <recommendedName>
        <fullName evidence="9">Thiamine-phosphate synthase</fullName>
        <shortName evidence="9">TP synthase</shortName>
        <shortName evidence="9">TPS</shortName>
        <ecNumber evidence="9">2.5.1.3</ecNumber>
    </recommendedName>
    <alternativeName>
        <fullName evidence="9">Thiamine-phosphate pyrophosphorylase</fullName>
        <shortName evidence="9">TMP pyrophosphorylase</shortName>
        <shortName evidence="9">TMP-PPase</shortName>
    </alternativeName>
</protein>
<evidence type="ECO:0000256" key="9">
    <source>
        <dbReference type="HAMAP-Rule" id="MF_00097"/>
    </source>
</evidence>
<dbReference type="OrthoDB" id="9812206at2"/>
<evidence type="ECO:0000256" key="2">
    <source>
        <dbReference type="ARBA" id="ARBA00022679"/>
    </source>
</evidence>
<feature type="binding site" evidence="9">
    <location>
        <position position="74"/>
    </location>
    <ligand>
        <name>Mg(2+)</name>
        <dbReference type="ChEBI" id="CHEBI:18420"/>
    </ligand>
</feature>
<comment type="pathway">
    <text evidence="1 9 11">Cofactor biosynthesis; thiamine diphosphate biosynthesis; thiamine phosphate from 4-amino-2-methyl-5-diphosphomethylpyrimidine and 4-methyl-5-(2-phosphoethyl)-thiazole: step 1/1.</text>
</comment>
<organism evidence="13 14">
    <name type="scientific">Salinicoccus kekensis</name>
    <dbReference type="NCBI Taxonomy" id="714307"/>
    <lineage>
        <taxon>Bacteria</taxon>
        <taxon>Bacillati</taxon>
        <taxon>Bacillota</taxon>
        <taxon>Bacilli</taxon>
        <taxon>Bacillales</taxon>
        <taxon>Staphylococcaceae</taxon>
        <taxon>Salinicoccus</taxon>
    </lineage>
</organism>
<evidence type="ECO:0000259" key="12">
    <source>
        <dbReference type="Pfam" id="PF02581"/>
    </source>
</evidence>
<dbReference type="FunFam" id="3.20.20.70:FF:000096">
    <property type="entry name" value="Thiamine-phosphate synthase"/>
    <property type="match status" value="1"/>
</dbReference>
<evidence type="ECO:0000256" key="6">
    <source>
        <dbReference type="ARBA" id="ARBA00047334"/>
    </source>
</evidence>
<evidence type="ECO:0000256" key="11">
    <source>
        <dbReference type="RuleBase" id="RU004253"/>
    </source>
</evidence>
<dbReference type="SUPFAM" id="SSF51391">
    <property type="entry name" value="Thiamin phosphate synthase"/>
    <property type="match status" value="1"/>
</dbReference>
<dbReference type="InterPro" id="IPR022998">
    <property type="entry name" value="ThiamineP_synth_TenI"/>
</dbReference>
<proteinExistence type="inferred from homology"/>
<keyword evidence="5 9" id="KW-0784">Thiamine biosynthesis</keyword>
<dbReference type="EC" id="2.5.1.3" evidence="9"/>
<keyword evidence="3 9" id="KW-0479">Metal-binding</keyword>
<evidence type="ECO:0000256" key="5">
    <source>
        <dbReference type="ARBA" id="ARBA00022977"/>
    </source>
</evidence>
<feature type="domain" description="Thiamine phosphate synthase/TenI" evidence="12">
    <location>
        <begin position="8"/>
        <end position="192"/>
    </location>
</feature>
<dbReference type="Pfam" id="PF02581">
    <property type="entry name" value="TMP-TENI"/>
    <property type="match status" value="1"/>
</dbReference>
<evidence type="ECO:0000256" key="7">
    <source>
        <dbReference type="ARBA" id="ARBA00047851"/>
    </source>
</evidence>
<dbReference type="GO" id="GO:0000287">
    <property type="term" value="F:magnesium ion binding"/>
    <property type="evidence" value="ECO:0007669"/>
    <property type="project" value="UniProtKB-UniRule"/>
</dbReference>
<dbReference type="GO" id="GO:0009228">
    <property type="term" value="P:thiamine biosynthetic process"/>
    <property type="evidence" value="ECO:0007669"/>
    <property type="project" value="UniProtKB-KW"/>
</dbReference>
<feature type="binding site" evidence="9">
    <location>
        <begin position="38"/>
        <end position="42"/>
    </location>
    <ligand>
        <name>4-amino-2-methyl-5-(diphosphooxymethyl)pyrimidine</name>
        <dbReference type="ChEBI" id="CHEBI:57841"/>
    </ligand>
</feature>
<evidence type="ECO:0000313" key="13">
    <source>
        <dbReference type="EMBL" id="SOC42148.1"/>
    </source>
</evidence>
<dbReference type="CDD" id="cd00564">
    <property type="entry name" value="TMP_TenI"/>
    <property type="match status" value="1"/>
</dbReference>
<evidence type="ECO:0000256" key="4">
    <source>
        <dbReference type="ARBA" id="ARBA00022842"/>
    </source>
</evidence>
<dbReference type="InterPro" id="IPR034291">
    <property type="entry name" value="TMP_synthase"/>
</dbReference>
<comment type="catalytic activity">
    <reaction evidence="8 9 10">
        <text>2-[(2R,5Z)-2-carboxy-4-methylthiazol-5(2H)-ylidene]ethyl phosphate + 4-amino-2-methyl-5-(diphosphooxymethyl)pyrimidine + 2 H(+) = thiamine phosphate + CO2 + diphosphate</text>
        <dbReference type="Rhea" id="RHEA:47844"/>
        <dbReference type="ChEBI" id="CHEBI:15378"/>
        <dbReference type="ChEBI" id="CHEBI:16526"/>
        <dbReference type="ChEBI" id="CHEBI:33019"/>
        <dbReference type="ChEBI" id="CHEBI:37575"/>
        <dbReference type="ChEBI" id="CHEBI:57841"/>
        <dbReference type="ChEBI" id="CHEBI:62899"/>
        <dbReference type="EC" id="2.5.1.3"/>
    </reaction>
</comment>
<dbReference type="RefSeq" id="WP_097040757.1">
    <property type="nucleotide sequence ID" value="NZ_OBQF01000003.1"/>
</dbReference>
<dbReference type="UniPathway" id="UPA00060">
    <property type="reaction ID" value="UER00141"/>
</dbReference>
<feature type="binding site" evidence="9">
    <location>
        <position position="73"/>
    </location>
    <ligand>
        <name>4-amino-2-methyl-5-(diphosphooxymethyl)pyrimidine</name>
        <dbReference type="ChEBI" id="CHEBI:57841"/>
    </ligand>
</feature>
<keyword evidence="4 9" id="KW-0460">Magnesium</keyword>
<dbReference type="PANTHER" id="PTHR20857">
    <property type="entry name" value="THIAMINE-PHOSPHATE PYROPHOSPHORYLASE"/>
    <property type="match status" value="1"/>
</dbReference>
<gene>
    <name evidence="9" type="primary">thiE</name>
    <name evidence="13" type="ORF">SAMN05878391_1534</name>
</gene>
<dbReference type="PANTHER" id="PTHR20857:SF15">
    <property type="entry name" value="THIAMINE-PHOSPHATE SYNTHASE"/>
    <property type="match status" value="1"/>
</dbReference>
<comment type="cofactor">
    <cofactor evidence="9">
        <name>Mg(2+)</name>
        <dbReference type="ChEBI" id="CHEBI:18420"/>
    </cofactor>
    <text evidence="9">Binds 1 Mg(2+) ion per subunit.</text>
</comment>
<comment type="catalytic activity">
    <reaction evidence="7 9 10">
        <text>2-(2-carboxy-4-methylthiazol-5-yl)ethyl phosphate + 4-amino-2-methyl-5-(diphosphooxymethyl)pyrimidine + 2 H(+) = thiamine phosphate + CO2 + diphosphate</text>
        <dbReference type="Rhea" id="RHEA:47848"/>
        <dbReference type="ChEBI" id="CHEBI:15378"/>
        <dbReference type="ChEBI" id="CHEBI:16526"/>
        <dbReference type="ChEBI" id="CHEBI:33019"/>
        <dbReference type="ChEBI" id="CHEBI:37575"/>
        <dbReference type="ChEBI" id="CHEBI:57841"/>
        <dbReference type="ChEBI" id="CHEBI:62890"/>
        <dbReference type="EC" id="2.5.1.3"/>
    </reaction>
</comment>
<evidence type="ECO:0000256" key="1">
    <source>
        <dbReference type="ARBA" id="ARBA00005165"/>
    </source>
</evidence>
<comment type="function">
    <text evidence="9">Condenses 4-methyl-5-(beta-hydroxyethyl)thiazole monophosphate (THZ-P) and 2-methyl-4-amino-5-hydroxymethyl pyrimidine pyrophosphate (HMP-PP) to form thiamine monophosphate (TMP).</text>
</comment>
<dbReference type="InterPro" id="IPR036206">
    <property type="entry name" value="ThiamineP_synth_sf"/>
</dbReference>
<reference evidence="14" key="1">
    <citation type="submission" date="2017-08" db="EMBL/GenBank/DDBJ databases">
        <authorList>
            <person name="Varghese N."/>
            <person name="Submissions S."/>
        </authorList>
    </citation>
    <scope>NUCLEOTIDE SEQUENCE [LARGE SCALE GENOMIC DNA]</scope>
    <source>
        <strain evidence="14">DSM 23173</strain>
    </source>
</reference>
<keyword evidence="14" id="KW-1185">Reference proteome</keyword>
<dbReference type="EMBL" id="OBQF01000003">
    <property type="protein sequence ID" value="SOC42148.1"/>
    <property type="molecule type" value="Genomic_DNA"/>
</dbReference>
<dbReference type="GO" id="GO:0009229">
    <property type="term" value="P:thiamine diphosphate biosynthetic process"/>
    <property type="evidence" value="ECO:0007669"/>
    <property type="project" value="UniProtKB-UniRule"/>
</dbReference>
<dbReference type="GO" id="GO:0005737">
    <property type="term" value="C:cytoplasm"/>
    <property type="evidence" value="ECO:0007669"/>
    <property type="project" value="TreeGrafter"/>
</dbReference>
<dbReference type="GO" id="GO:0004789">
    <property type="term" value="F:thiamine-phosphate diphosphorylase activity"/>
    <property type="evidence" value="ECO:0007669"/>
    <property type="project" value="UniProtKB-UniRule"/>
</dbReference>
<sequence>MNKVDLRLYFIYGSAQGDAGTSLNVIRQALAGGITMFQLREKGAGALEGRSLLDFASSVKSLTSEYGVPFIVNDDVDLAMEVEADGIHIGQDDMKPADLPRWFDRKIIGLSVGSREELVLSDLSNVDYIGTGPVFPTRSKDDAGAAIGTAGLRQMREDIGRMPMVAIGGITHANYKACLESGADGIAVISSISGADDVTRAAREFLK</sequence>
<feature type="binding site" evidence="9">
    <location>
        <position position="111"/>
    </location>
    <ligand>
        <name>4-amino-2-methyl-5-(diphosphooxymethyl)pyrimidine</name>
        <dbReference type="ChEBI" id="CHEBI:57841"/>
    </ligand>
</feature>
<feature type="binding site" evidence="9">
    <location>
        <begin position="137"/>
        <end position="139"/>
    </location>
    <ligand>
        <name>2-[(2R,5Z)-2-carboxy-4-methylthiazol-5(2H)-ylidene]ethyl phosphate</name>
        <dbReference type="ChEBI" id="CHEBI:62899"/>
    </ligand>
</feature>
<dbReference type="NCBIfam" id="TIGR00693">
    <property type="entry name" value="thiE"/>
    <property type="match status" value="1"/>
</dbReference>
<dbReference type="AlphaFoldDB" id="A0A285UL77"/>
<evidence type="ECO:0000256" key="8">
    <source>
        <dbReference type="ARBA" id="ARBA00047883"/>
    </source>
</evidence>
<name>A0A285UL77_9STAP</name>
<evidence type="ECO:0000256" key="10">
    <source>
        <dbReference type="RuleBase" id="RU003826"/>
    </source>
</evidence>
<dbReference type="Proteomes" id="UP000219412">
    <property type="component" value="Unassembled WGS sequence"/>
</dbReference>
<feature type="binding site" evidence="9">
    <location>
        <begin position="189"/>
        <end position="190"/>
    </location>
    <ligand>
        <name>2-[(2R,5Z)-2-carboxy-4-methylthiazol-5(2H)-ylidene]ethyl phosphate</name>
        <dbReference type="ChEBI" id="CHEBI:62899"/>
    </ligand>
</feature>
<dbReference type="HAMAP" id="MF_00097">
    <property type="entry name" value="TMP_synthase"/>
    <property type="match status" value="1"/>
</dbReference>
<accession>A0A285UL77</accession>
<dbReference type="Gene3D" id="3.20.20.70">
    <property type="entry name" value="Aldolase class I"/>
    <property type="match status" value="1"/>
</dbReference>
<comment type="similarity">
    <text evidence="9 10">Belongs to the thiamine-phosphate synthase family.</text>
</comment>
<feature type="binding site" evidence="9">
    <location>
        <position position="169"/>
    </location>
    <ligand>
        <name>2-[(2R,5Z)-2-carboxy-4-methylthiazol-5(2H)-ylidene]ethyl phosphate</name>
        <dbReference type="ChEBI" id="CHEBI:62899"/>
    </ligand>
</feature>
<comment type="catalytic activity">
    <reaction evidence="6 9 10">
        <text>4-methyl-5-(2-phosphooxyethyl)-thiazole + 4-amino-2-methyl-5-(diphosphooxymethyl)pyrimidine + H(+) = thiamine phosphate + diphosphate</text>
        <dbReference type="Rhea" id="RHEA:22328"/>
        <dbReference type="ChEBI" id="CHEBI:15378"/>
        <dbReference type="ChEBI" id="CHEBI:33019"/>
        <dbReference type="ChEBI" id="CHEBI:37575"/>
        <dbReference type="ChEBI" id="CHEBI:57841"/>
        <dbReference type="ChEBI" id="CHEBI:58296"/>
        <dbReference type="EC" id="2.5.1.3"/>
    </reaction>
</comment>
<feature type="binding site" evidence="9">
    <location>
        <position position="93"/>
    </location>
    <ligand>
        <name>Mg(2+)</name>
        <dbReference type="ChEBI" id="CHEBI:18420"/>
    </ligand>
</feature>
<keyword evidence="2 9" id="KW-0808">Transferase</keyword>